<dbReference type="PRINTS" id="PR00385">
    <property type="entry name" value="P450"/>
</dbReference>
<dbReference type="InterPro" id="IPR017972">
    <property type="entry name" value="Cyt_P450_CS"/>
</dbReference>
<evidence type="ECO:0000256" key="1">
    <source>
        <dbReference type="ARBA" id="ARBA00001971"/>
    </source>
</evidence>
<dbReference type="SUPFAM" id="SSF48264">
    <property type="entry name" value="Cytochrome P450"/>
    <property type="match status" value="1"/>
</dbReference>
<name>A0A081N4L3_9GAMM</name>
<dbReference type="GO" id="GO:0005506">
    <property type="term" value="F:iron ion binding"/>
    <property type="evidence" value="ECO:0007669"/>
    <property type="project" value="InterPro"/>
</dbReference>
<dbReference type="InterPro" id="IPR036396">
    <property type="entry name" value="Cyt_P450_sf"/>
</dbReference>
<sequence>MRKPTMGAAEENLPPVESVFNPMSSAYCQNPVPQCLALAERGRLVWFAPWQSWIMTQLDDVMDCWKREYLSSDFYDWEYAKPRPPESEWTNFERAMIGHSLLADHTHHRLIRKIVSPAFSRNVVDEIQRRIDPDIKKLYADLGEPESFDFIEKVARHIPFISITRMVGVPEKYWDDIKPCIMKFTEAWNPTLPQERIQAAVDASNRAIDIIIEILAERRKLPHQENDFISVLLKAEETHEDFVEGDIITLILALIGAGADTTLIGQQWTAYSLAKHPEQAQIALSSPEAFTNAFSEVMRWGSPGKMGFARYASEDMELLGQQVRKGQMILLMPHLKNHNPAIFENPEVFDVQRKFDPDVLFGYGPRFCIGASLAKRQLYLSMSEMFKRFPNLSLESEPERDEMDHNSIAFKKLMIKTNL</sequence>
<dbReference type="Gene3D" id="1.10.630.10">
    <property type="entry name" value="Cytochrome P450"/>
    <property type="match status" value="1"/>
</dbReference>
<evidence type="ECO:0000256" key="2">
    <source>
        <dbReference type="ARBA" id="ARBA00010617"/>
    </source>
</evidence>
<comment type="similarity">
    <text evidence="2 3">Belongs to the cytochrome P450 family.</text>
</comment>
<comment type="cofactor">
    <cofactor evidence="1">
        <name>heme</name>
        <dbReference type="ChEBI" id="CHEBI:30413"/>
    </cofactor>
</comment>
<dbReference type="Pfam" id="PF00067">
    <property type="entry name" value="p450"/>
    <property type="match status" value="2"/>
</dbReference>
<proteinExistence type="inferred from homology"/>
<dbReference type="InterPro" id="IPR001128">
    <property type="entry name" value="Cyt_P450"/>
</dbReference>
<comment type="caution">
    <text evidence="4">The sequence shown here is derived from an EMBL/GenBank/DDBJ whole genome shotgun (WGS) entry which is preliminary data.</text>
</comment>
<keyword evidence="3" id="KW-0560">Oxidoreductase</keyword>
<keyword evidence="3" id="KW-0408">Iron</keyword>
<keyword evidence="3" id="KW-0349">Heme</keyword>
<dbReference type="PRINTS" id="PR00359">
    <property type="entry name" value="BP450"/>
</dbReference>
<dbReference type="InterPro" id="IPR002397">
    <property type="entry name" value="Cyt_P450_B"/>
</dbReference>
<keyword evidence="3" id="KW-0503">Monooxygenase</keyword>
<dbReference type="PANTHER" id="PTHR46696">
    <property type="entry name" value="P450, PUTATIVE (EUROFUNG)-RELATED"/>
    <property type="match status" value="1"/>
</dbReference>
<dbReference type="GO" id="GO:0004497">
    <property type="term" value="F:monooxygenase activity"/>
    <property type="evidence" value="ECO:0007669"/>
    <property type="project" value="UniProtKB-KW"/>
</dbReference>
<evidence type="ECO:0000313" key="5">
    <source>
        <dbReference type="Proteomes" id="UP000028006"/>
    </source>
</evidence>
<keyword evidence="3" id="KW-0479">Metal-binding</keyword>
<dbReference type="AlphaFoldDB" id="A0A081N4L3"/>
<dbReference type="GO" id="GO:0020037">
    <property type="term" value="F:heme binding"/>
    <property type="evidence" value="ECO:0007669"/>
    <property type="project" value="InterPro"/>
</dbReference>
<dbReference type="GO" id="GO:0016705">
    <property type="term" value="F:oxidoreductase activity, acting on paired donors, with incorporation or reduction of molecular oxygen"/>
    <property type="evidence" value="ECO:0007669"/>
    <property type="project" value="InterPro"/>
</dbReference>
<evidence type="ECO:0000256" key="3">
    <source>
        <dbReference type="RuleBase" id="RU000461"/>
    </source>
</evidence>
<dbReference type="eggNOG" id="COG2124">
    <property type="taxonomic scope" value="Bacteria"/>
</dbReference>
<dbReference type="Proteomes" id="UP000028006">
    <property type="component" value="Unassembled WGS sequence"/>
</dbReference>
<keyword evidence="5" id="KW-1185">Reference proteome</keyword>
<dbReference type="PANTHER" id="PTHR46696:SF1">
    <property type="entry name" value="CYTOCHROME P450 YJIB-RELATED"/>
    <property type="match status" value="1"/>
</dbReference>
<reference evidence="4 5" key="1">
    <citation type="submission" date="2014-06" db="EMBL/GenBank/DDBJ databases">
        <title>Whole Genome Sequences of Three Symbiotic Endozoicomonas Bacteria.</title>
        <authorList>
            <person name="Neave M.J."/>
            <person name="Apprill A."/>
            <person name="Voolstra C.R."/>
        </authorList>
    </citation>
    <scope>NUCLEOTIDE SEQUENCE [LARGE SCALE GENOMIC DNA]</scope>
    <source>
        <strain evidence="4 5">LMG 24815</strain>
    </source>
</reference>
<evidence type="ECO:0000313" key="4">
    <source>
        <dbReference type="EMBL" id="KEQ13386.1"/>
    </source>
</evidence>
<organism evidence="4 5">
    <name type="scientific">Endozoicomonas montiporae</name>
    <dbReference type="NCBI Taxonomy" id="1027273"/>
    <lineage>
        <taxon>Bacteria</taxon>
        <taxon>Pseudomonadati</taxon>
        <taxon>Pseudomonadota</taxon>
        <taxon>Gammaproteobacteria</taxon>
        <taxon>Oceanospirillales</taxon>
        <taxon>Endozoicomonadaceae</taxon>
        <taxon>Endozoicomonas</taxon>
    </lineage>
</organism>
<protein>
    <submittedName>
        <fullName evidence="4">Cytochrome P450</fullName>
    </submittedName>
</protein>
<dbReference type="EMBL" id="JOKG01000003">
    <property type="protein sequence ID" value="KEQ13386.1"/>
    <property type="molecule type" value="Genomic_DNA"/>
</dbReference>
<accession>A0A081N4L3</accession>
<dbReference type="PROSITE" id="PS00086">
    <property type="entry name" value="CYTOCHROME_P450"/>
    <property type="match status" value="1"/>
</dbReference>
<gene>
    <name evidence="4" type="ORF">GZ77_13370</name>
</gene>